<evidence type="ECO:0000256" key="1">
    <source>
        <dbReference type="SAM" id="MobiDB-lite"/>
    </source>
</evidence>
<dbReference type="EMBL" id="KE524485">
    <property type="protein sequence ID" value="KFB35389.1"/>
    <property type="molecule type" value="Genomic_DNA"/>
</dbReference>
<sequence>MVEKPPGGRSRVHFHLHEAHSNHGTRAYKHKSPLGESPGDQERGWKVAGGRREPDGERLPKRPSNVFEEI</sequence>
<keyword evidence="4" id="KW-1185">Reference proteome</keyword>
<organism evidence="2">
    <name type="scientific">Anopheles sinensis</name>
    <name type="common">Mosquito</name>
    <dbReference type="NCBI Taxonomy" id="74873"/>
    <lineage>
        <taxon>Eukaryota</taxon>
        <taxon>Metazoa</taxon>
        <taxon>Ecdysozoa</taxon>
        <taxon>Arthropoda</taxon>
        <taxon>Hexapoda</taxon>
        <taxon>Insecta</taxon>
        <taxon>Pterygota</taxon>
        <taxon>Neoptera</taxon>
        <taxon>Endopterygota</taxon>
        <taxon>Diptera</taxon>
        <taxon>Nematocera</taxon>
        <taxon>Culicoidea</taxon>
        <taxon>Culicidae</taxon>
        <taxon>Anophelinae</taxon>
        <taxon>Anopheles</taxon>
    </lineage>
</organism>
<reference evidence="3" key="2">
    <citation type="submission" date="2020-05" db="UniProtKB">
        <authorList>
            <consortium name="EnsemblMetazoa"/>
        </authorList>
    </citation>
    <scope>IDENTIFICATION</scope>
</reference>
<dbReference type="AlphaFoldDB" id="A0A084VBP5"/>
<protein>
    <submittedName>
        <fullName evidence="2 3">Uncharacterized protein</fullName>
    </submittedName>
</protein>
<dbReference type="VEuPathDB" id="VectorBase:ASIC001970"/>
<evidence type="ECO:0000313" key="3">
    <source>
        <dbReference type="EnsemblMetazoa" id="ASIC001970-PA"/>
    </source>
</evidence>
<gene>
    <name evidence="2" type="ORF">ZHAS_00001970</name>
</gene>
<feature type="region of interest" description="Disordered" evidence="1">
    <location>
        <begin position="20"/>
        <end position="70"/>
    </location>
</feature>
<proteinExistence type="predicted"/>
<dbReference type="EnsemblMetazoa" id="ASIC001970-RA">
    <property type="protein sequence ID" value="ASIC001970-PA"/>
    <property type="gene ID" value="ASIC001970"/>
</dbReference>
<evidence type="ECO:0000313" key="2">
    <source>
        <dbReference type="EMBL" id="KFB35389.1"/>
    </source>
</evidence>
<reference evidence="2 4" key="1">
    <citation type="journal article" date="2014" name="BMC Genomics">
        <title>Genome sequence of Anopheles sinensis provides insight into genetics basis of mosquito competence for malaria parasites.</title>
        <authorList>
            <person name="Zhou D."/>
            <person name="Zhang D."/>
            <person name="Ding G."/>
            <person name="Shi L."/>
            <person name="Hou Q."/>
            <person name="Ye Y."/>
            <person name="Xu Y."/>
            <person name="Zhou H."/>
            <person name="Xiong C."/>
            <person name="Li S."/>
            <person name="Yu J."/>
            <person name="Hong S."/>
            <person name="Yu X."/>
            <person name="Zou P."/>
            <person name="Chen C."/>
            <person name="Chang X."/>
            <person name="Wang W."/>
            <person name="Lv Y."/>
            <person name="Sun Y."/>
            <person name="Ma L."/>
            <person name="Shen B."/>
            <person name="Zhu C."/>
        </authorList>
    </citation>
    <scope>NUCLEOTIDE SEQUENCE [LARGE SCALE GENOMIC DNA]</scope>
</reference>
<feature type="compositionally biased region" description="Basic and acidic residues" evidence="1">
    <location>
        <begin position="40"/>
        <end position="60"/>
    </location>
</feature>
<accession>A0A084VBP5</accession>
<dbReference type="EMBL" id="ATLV01008704">
    <property type="status" value="NOT_ANNOTATED_CDS"/>
    <property type="molecule type" value="Genomic_DNA"/>
</dbReference>
<name>A0A084VBP5_ANOSI</name>
<dbReference type="Proteomes" id="UP000030765">
    <property type="component" value="Unassembled WGS sequence"/>
</dbReference>
<evidence type="ECO:0000313" key="4">
    <source>
        <dbReference type="Proteomes" id="UP000030765"/>
    </source>
</evidence>